<evidence type="ECO:0000313" key="1">
    <source>
        <dbReference type="EMBL" id="JAD37071.1"/>
    </source>
</evidence>
<dbReference type="AlphaFoldDB" id="A0A0A8ZE35"/>
<protein>
    <submittedName>
        <fullName evidence="1">Uncharacterized protein</fullName>
    </submittedName>
</protein>
<reference evidence="1" key="2">
    <citation type="journal article" date="2015" name="Data Brief">
        <title>Shoot transcriptome of the giant reed, Arundo donax.</title>
        <authorList>
            <person name="Barrero R.A."/>
            <person name="Guerrero F.D."/>
            <person name="Moolhuijzen P."/>
            <person name="Goolsby J.A."/>
            <person name="Tidwell J."/>
            <person name="Bellgard S.E."/>
            <person name="Bellgard M.I."/>
        </authorList>
    </citation>
    <scope>NUCLEOTIDE SEQUENCE</scope>
    <source>
        <tissue evidence="1">Shoot tissue taken approximately 20 cm above the soil surface</tissue>
    </source>
</reference>
<reference evidence="1" key="1">
    <citation type="submission" date="2014-09" db="EMBL/GenBank/DDBJ databases">
        <authorList>
            <person name="Magalhaes I.L.F."/>
            <person name="Oliveira U."/>
            <person name="Santos F.R."/>
            <person name="Vidigal T.H.D.A."/>
            <person name="Brescovit A.D."/>
            <person name="Santos A.J."/>
        </authorList>
    </citation>
    <scope>NUCLEOTIDE SEQUENCE</scope>
    <source>
        <tissue evidence="1">Shoot tissue taken approximately 20 cm above the soil surface</tissue>
    </source>
</reference>
<name>A0A0A8ZE35_ARUDO</name>
<sequence>MWTRRGSLSSTSHFLAISAAASTTERVVASLLCPWAVRAPMVVTG</sequence>
<proteinExistence type="predicted"/>
<accession>A0A0A8ZE35</accession>
<dbReference type="EMBL" id="GBRH01260824">
    <property type="protein sequence ID" value="JAD37071.1"/>
    <property type="molecule type" value="Transcribed_RNA"/>
</dbReference>
<organism evidence="1">
    <name type="scientific">Arundo donax</name>
    <name type="common">Giant reed</name>
    <name type="synonym">Donax arundinaceus</name>
    <dbReference type="NCBI Taxonomy" id="35708"/>
    <lineage>
        <taxon>Eukaryota</taxon>
        <taxon>Viridiplantae</taxon>
        <taxon>Streptophyta</taxon>
        <taxon>Embryophyta</taxon>
        <taxon>Tracheophyta</taxon>
        <taxon>Spermatophyta</taxon>
        <taxon>Magnoliopsida</taxon>
        <taxon>Liliopsida</taxon>
        <taxon>Poales</taxon>
        <taxon>Poaceae</taxon>
        <taxon>PACMAD clade</taxon>
        <taxon>Arundinoideae</taxon>
        <taxon>Arundineae</taxon>
        <taxon>Arundo</taxon>
    </lineage>
</organism>